<evidence type="ECO:0000256" key="6">
    <source>
        <dbReference type="ARBA" id="ARBA00022516"/>
    </source>
</evidence>
<dbReference type="PROSITE" id="PS00191">
    <property type="entry name" value="CYTOCHROME_B5_1"/>
    <property type="match status" value="1"/>
</dbReference>
<evidence type="ECO:0000256" key="15">
    <source>
        <dbReference type="ARBA" id="ARBA00022989"/>
    </source>
</evidence>
<dbReference type="GO" id="GO:0005506">
    <property type="term" value="F:iron ion binding"/>
    <property type="evidence" value="ECO:0007669"/>
    <property type="project" value="InterPro"/>
</dbReference>
<evidence type="ECO:0000256" key="16">
    <source>
        <dbReference type="ARBA" id="ARBA00023002"/>
    </source>
</evidence>
<dbReference type="InterPro" id="IPR014430">
    <property type="entry name" value="Scs7"/>
</dbReference>
<dbReference type="GO" id="GO:0020037">
    <property type="term" value="F:heme binding"/>
    <property type="evidence" value="ECO:0007669"/>
    <property type="project" value="UniProtKB-UniRule"/>
</dbReference>
<comment type="function">
    <text evidence="26">Catalyzes the hydroxylation of free fatty acids at the C-2 position to produce 2-hydroxy fatty acids, which are building blocks of sphingolipids and glycosphingolipids common in neural tissue and epidermis. FA2H is stereospecific for the production of (R)-2-hydroxy fatty acids. Plays an essential role in the synthesis of galactosphingolipids of the myelin sheath. Responsible for the synthesis of sphingolipids and glycosphingolipids involved in the formation of epidermal lamellar bodies critical for skin permeability barrier. Participates in the synthesis of glycosphingolipids and a fraction of type II wax diesters in sebaceous gland, specifically regulating hair follicle homeostasis. Involved in the synthesis of sphingolipids of plasma membrane rafts, controlling lipid raft mobility and trafficking of raft-associated proteins.</text>
</comment>
<feature type="domain" description="Cytochrome b5 heme-binding" evidence="32">
    <location>
        <begin position="8"/>
        <end position="86"/>
    </location>
</feature>
<evidence type="ECO:0000313" key="33">
    <source>
        <dbReference type="EMBL" id="KAH0513189.1"/>
    </source>
</evidence>
<evidence type="ECO:0000256" key="17">
    <source>
        <dbReference type="ARBA" id="ARBA00023004"/>
    </source>
</evidence>
<dbReference type="EMBL" id="JAATJU010021600">
    <property type="protein sequence ID" value="KAH0513189.1"/>
    <property type="molecule type" value="Genomic_DNA"/>
</dbReference>
<dbReference type="GO" id="GO:0005789">
    <property type="term" value="C:endoplasmic reticulum membrane"/>
    <property type="evidence" value="ECO:0007669"/>
    <property type="project" value="UniProtKB-SubCell"/>
</dbReference>
<dbReference type="PRINTS" id="PR00363">
    <property type="entry name" value="CYTOCHROMEB5"/>
</dbReference>
<dbReference type="PROSITE" id="PS50255">
    <property type="entry name" value="CYTOCHROME_B5_2"/>
    <property type="match status" value="1"/>
</dbReference>
<dbReference type="InterPro" id="IPR006694">
    <property type="entry name" value="Fatty_acid_hydroxylase"/>
</dbReference>
<comment type="catalytic activity">
    <reaction evidence="25">
        <text>tetracosanoate + 2 Fe(II)-[cytochrome b5] + O2 + 2 H(+) = (R)-2-hydroxytetracosanoate + 2 Fe(III)-[cytochrome b5] + H2O</text>
        <dbReference type="Rhea" id="RHEA:38559"/>
        <dbReference type="Rhea" id="RHEA-COMP:10438"/>
        <dbReference type="Rhea" id="RHEA-COMP:10439"/>
        <dbReference type="ChEBI" id="CHEBI:15377"/>
        <dbReference type="ChEBI" id="CHEBI:15378"/>
        <dbReference type="ChEBI" id="CHEBI:15379"/>
        <dbReference type="ChEBI" id="CHEBI:29033"/>
        <dbReference type="ChEBI" id="CHEBI:29034"/>
        <dbReference type="ChEBI" id="CHEBI:31014"/>
        <dbReference type="ChEBI" id="CHEBI:75935"/>
    </reaction>
    <physiologicalReaction direction="left-to-right" evidence="25">
        <dbReference type="Rhea" id="RHEA:38560"/>
    </physiologicalReaction>
</comment>
<evidence type="ECO:0000256" key="2">
    <source>
        <dbReference type="ARBA" id="ARBA00004154"/>
    </source>
</evidence>
<dbReference type="SUPFAM" id="SSF55856">
    <property type="entry name" value="Cytochrome b5-like heme/steroid binding domain"/>
    <property type="match status" value="1"/>
</dbReference>
<evidence type="ECO:0000256" key="20">
    <source>
        <dbReference type="ARBA" id="ARBA00023160"/>
    </source>
</evidence>
<comment type="catalytic activity">
    <reaction evidence="23">
        <text>octadecanoate + 2 Fe(II)-[cytochrome b5] + O2 + 2 H(+) = (R)-2-hydroxyoctadecanoate + 2 Fe(III)-[cytochrome b5] + H2O</text>
        <dbReference type="Rhea" id="RHEA:39815"/>
        <dbReference type="Rhea" id="RHEA-COMP:10438"/>
        <dbReference type="Rhea" id="RHEA-COMP:10439"/>
        <dbReference type="ChEBI" id="CHEBI:15377"/>
        <dbReference type="ChEBI" id="CHEBI:15378"/>
        <dbReference type="ChEBI" id="CHEBI:15379"/>
        <dbReference type="ChEBI" id="CHEBI:25629"/>
        <dbReference type="ChEBI" id="CHEBI:29033"/>
        <dbReference type="ChEBI" id="CHEBI:29034"/>
        <dbReference type="ChEBI" id="CHEBI:57562"/>
    </reaction>
    <physiologicalReaction direction="left-to-right" evidence="23">
        <dbReference type="Rhea" id="RHEA:39816"/>
    </physiologicalReaction>
</comment>
<keyword evidence="20" id="KW-0275">Fatty acid biosynthesis</keyword>
<evidence type="ECO:0000256" key="19">
    <source>
        <dbReference type="ARBA" id="ARBA00023136"/>
    </source>
</evidence>
<keyword evidence="12" id="KW-0862">Zinc</keyword>
<keyword evidence="9 30" id="KW-0479">Metal-binding</keyword>
<organism evidence="33 34">
    <name type="scientific">Microtus ochrogaster</name>
    <name type="common">Prairie vole</name>
    <dbReference type="NCBI Taxonomy" id="79684"/>
    <lineage>
        <taxon>Eukaryota</taxon>
        <taxon>Metazoa</taxon>
        <taxon>Chordata</taxon>
        <taxon>Craniata</taxon>
        <taxon>Vertebrata</taxon>
        <taxon>Euteleostomi</taxon>
        <taxon>Mammalia</taxon>
        <taxon>Eutheria</taxon>
        <taxon>Euarchontoglires</taxon>
        <taxon>Glires</taxon>
        <taxon>Rodentia</taxon>
        <taxon>Myomorpha</taxon>
        <taxon>Muroidea</taxon>
        <taxon>Cricetidae</taxon>
        <taxon>Arvicolinae</taxon>
        <taxon>Microtus</taxon>
    </lineage>
</organism>
<comment type="pathway">
    <text evidence="27">Sphingolipid metabolism; galactosylceramide biosynthesis.</text>
</comment>
<feature type="transmembrane region" description="Helical" evidence="30">
    <location>
        <begin position="342"/>
        <end position="361"/>
    </location>
</feature>
<feature type="transmembrane region" description="Helical" evidence="30">
    <location>
        <begin position="422"/>
        <end position="439"/>
    </location>
</feature>
<keyword evidence="6" id="KW-0444">Lipid biosynthesis</keyword>
<evidence type="ECO:0000256" key="14">
    <source>
        <dbReference type="ARBA" id="ARBA00022919"/>
    </source>
</evidence>
<keyword evidence="13" id="KW-0492">Microsome</keyword>
<dbReference type="GO" id="GO:0080132">
    <property type="term" value="F:fatty acid 2-hydroxylase activity"/>
    <property type="evidence" value="ECO:0007669"/>
    <property type="project" value="InterPro"/>
</dbReference>
<dbReference type="Gene3D" id="3.10.120.10">
    <property type="entry name" value="Cytochrome b5-like heme/steroid binding domain"/>
    <property type="match status" value="1"/>
</dbReference>
<evidence type="ECO:0000256" key="8">
    <source>
        <dbReference type="ARBA" id="ARBA00022692"/>
    </source>
</evidence>
<dbReference type="GO" id="GO:0006633">
    <property type="term" value="P:fatty acid biosynthetic process"/>
    <property type="evidence" value="ECO:0007669"/>
    <property type="project" value="UniProtKB-KW"/>
</dbReference>
<evidence type="ECO:0000256" key="29">
    <source>
        <dbReference type="ARBA" id="ARBA00078148"/>
    </source>
</evidence>
<evidence type="ECO:0000256" key="30">
    <source>
        <dbReference type="RuleBase" id="RU362121"/>
    </source>
</evidence>
<evidence type="ECO:0000256" key="22">
    <source>
        <dbReference type="ARBA" id="ARBA00051519"/>
    </source>
</evidence>
<evidence type="ECO:0000256" key="11">
    <source>
        <dbReference type="ARBA" id="ARBA00022832"/>
    </source>
</evidence>
<evidence type="ECO:0000256" key="28">
    <source>
        <dbReference type="ARBA" id="ARBA00069158"/>
    </source>
</evidence>
<dbReference type="InterPro" id="IPR018506">
    <property type="entry name" value="Cyt_B5_heme-BS"/>
</dbReference>
<dbReference type="Proteomes" id="UP000710432">
    <property type="component" value="Unassembled WGS sequence"/>
</dbReference>
<keyword evidence="17 30" id="KW-0408">Iron</keyword>
<accession>A0A8J6KXT9</accession>
<dbReference type="InterPro" id="IPR036400">
    <property type="entry name" value="Cyt_B5-like_heme/steroid_sf"/>
</dbReference>
<evidence type="ECO:0000256" key="5">
    <source>
        <dbReference type="ARBA" id="ARBA00005747"/>
    </source>
</evidence>
<comment type="similarity">
    <text evidence="5">Belongs to the sterol desaturase family. SCS7 subfamily.</text>
</comment>
<keyword evidence="8 30" id="KW-0812">Transmembrane</keyword>
<evidence type="ECO:0000256" key="27">
    <source>
        <dbReference type="ARBA" id="ARBA00060649"/>
    </source>
</evidence>
<dbReference type="FunFam" id="3.10.120.10:FF:000011">
    <property type="entry name" value="Fatty acid 2-hydroxylase"/>
    <property type="match status" value="1"/>
</dbReference>
<dbReference type="InterPro" id="IPR001199">
    <property type="entry name" value="Cyt_B5-like_heme/steroid-bd"/>
</dbReference>
<keyword evidence="16" id="KW-0560">Oxidoreductase</keyword>
<keyword evidence="14" id="KW-0746">Sphingolipid metabolism</keyword>
<name>A0A8J6KXT9_MICOH</name>
<dbReference type="Pfam" id="PF04116">
    <property type="entry name" value="FA_hydroxylase"/>
    <property type="match status" value="1"/>
</dbReference>
<evidence type="ECO:0000256" key="26">
    <source>
        <dbReference type="ARBA" id="ARBA00054885"/>
    </source>
</evidence>
<sequence length="500" mass="56163">MAPAPPLAASFSPAEVQRRLAAGACWVRRGASLYDLTGFVRHHPGGEQLLRARAGQDITADLDGPPHRHSDNARRWLEQYYVGELRVDPQTLVLSIRLQQQKRNLAKEEPDTSGSSPVQPHQAQVVTPGGRFTPTDPSKLLSKTSLWVSALPLSALTLGVVYDSKELSGKKHWLLNTGMGAAPSVPHVTAIAGGPVSLASNCLSFVQSHGPACDPHSLDPMENGAVASAGTQKTDTAIEPQFKVVDWDKDLVDWQKPLLWQVGHLGEKYDEWVHQPVARPIRLFHSDLIEALSKTVWYSVPIIWVPLVLYLSWSYYRTLSQDNIRLFTSFTTDYSVAVPKSMFPGLFVLGMVSWTLVEYLIHRFLFHMKPPSDSHYLIMLHFVMHGQHHKAPFDGSRLVFPPVPASLVIAFFYVFLRLILPEAVAGILFAGGLLGYVFYDMTHYYLHFGSPHKGSYLYNMKAHHVKHHFEYQKSGFGISTKLWDYFFHTLIPEESHPKMQ</sequence>
<dbReference type="AlphaFoldDB" id="A0A8J6KXT9"/>
<evidence type="ECO:0000256" key="21">
    <source>
        <dbReference type="ARBA" id="ARBA00050698"/>
    </source>
</evidence>
<evidence type="ECO:0000259" key="32">
    <source>
        <dbReference type="PROSITE" id="PS50255"/>
    </source>
</evidence>
<proteinExistence type="inferred from homology"/>
<evidence type="ECO:0000256" key="10">
    <source>
        <dbReference type="ARBA" id="ARBA00022824"/>
    </source>
</evidence>
<keyword evidence="7 30" id="KW-0349">Heme</keyword>
<dbReference type="GO" id="GO:0006682">
    <property type="term" value="P:galactosylceramide biosynthetic process"/>
    <property type="evidence" value="ECO:0007669"/>
    <property type="project" value="UniProtKB-ARBA"/>
</dbReference>
<feature type="region of interest" description="Disordered" evidence="31">
    <location>
        <begin position="104"/>
        <end position="137"/>
    </location>
</feature>
<comment type="pathway">
    <text evidence="4">Lipid metabolism; fatty acid metabolism.</text>
</comment>
<dbReference type="Pfam" id="PF00173">
    <property type="entry name" value="Cyt-b5"/>
    <property type="match status" value="1"/>
</dbReference>
<evidence type="ECO:0000256" key="7">
    <source>
        <dbReference type="ARBA" id="ARBA00022617"/>
    </source>
</evidence>
<dbReference type="PANTHER" id="PTHR12863:SF1">
    <property type="entry name" value="FATTY ACID 2-HYDROXYLASE"/>
    <property type="match status" value="1"/>
</dbReference>
<dbReference type="PANTHER" id="PTHR12863">
    <property type="entry name" value="FATTY ACID HYDROXYLASE"/>
    <property type="match status" value="1"/>
</dbReference>
<comment type="similarity">
    <text evidence="30">Belongs to the cytochrome b5 family.</text>
</comment>
<keyword evidence="15 30" id="KW-1133">Transmembrane helix</keyword>
<comment type="catalytic activity">
    <reaction evidence="21">
        <text>docosanoate + 2 Fe(II)-[cytochrome b5] + O2 + 2 H(+) = 2-hydroxydocosanoate + 2 Fe(III)-[cytochrome b5] + H2O</text>
        <dbReference type="Rhea" id="RHEA:39819"/>
        <dbReference type="Rhea" id="RHEA-COMP:10438"/>
        <dbReference type="Rhea" id="RHEA-COMP:10439"/>
        <dbReference type="ChEBI" id="CHEBI:15377"/>
        <dbReference type="ChEBI" id="CHEBI:15378"/>
        <dbReference type="ChEBI" id="CHEBI:15379"/>
        <dbReference type="ChEBI" id="CHEBI:23858"/>
        <dbReference type="ChEBI" id="CHEBI:29033"/>
        <dbReference type="ChEBI" id="CHEBI:29034"/>
        <dbReference type="ChEBI" id="CHEBI:76722"/>
    </reaction>
    <physiologicalReaction direction="left-to-right" evidence="21">
        <dbReference type="Rhea" id="RHEA:39820"/>
    </physiologicalReaction>
</comment>
<gene>
    <name evidence="33" type="ORF">LTLLF_140470</name>
</gene>
<evidence type="ECO:0000256" key="3">
    <source>
        <dbReference type="ARBA" id="ARBA00004477"/>
    </source>
</evidence>
<evidence type="ECO:0000256" key="9">
    <source>
        <dbReference type="ARBA" id="ARBA00022723"/>
    </source>
</evidence>
<evidence type="ECO:0000256" key="12">
    <source>
        <dbReference type="ARBA" id="ARBA00022833"/>
    </source>
</evidence>
<evidence type="ECO:0000256" key="18">
    <source>
        <dbReference type="ARBA" id="ARBA00023098"/>
    </source>
</evidence>
<keyword evidence="11" id="KW-0276">Fatty acid metabolism</keyword>
<comment type="caution">
    <text evidence="30">Lacks conserved residue(s) required for the propagation of feature annotation.</text>
</comment>
<comment type="subcellular location">
    <subcellularLocation>
        <location evidence="3">Endoplasmic reticulum membrane</location>
        <topology evidence="3">Multi-pass membrane protein</topology>
    </subcellularLocation>
    <subcellularLocation>
        <location evidence="2">Microsome membrane</location>
        <topology evidence="2">Multi-pass membrane protein</topology>
    </subcellularLocation>
</comment>
<feature type="transmembrane region" description="Helical" evidence="30">
    <location>
        <begin position="296"/>
        <end position="316"/>
    </location>
</feature>
<evidence type="ECO:0000256" key="23">
    <source>
        <dbReference type="ARBA" id="ARBA00051625"/>
    </source>
</evidence>
<comment type="cofactor">
    <cofactor evidence="1">
        <name>Zn(2+)</name>
        <dbReference type="ChEBI" id="CHEBI:29105"/>
    </cofactor>
</comment>
<reference evidence="33" key="1">
    <citation type="submission" date="2020-03" db="EMBL/GenBank/DDBJ databases">
        <title>Studies in the Genomics of Life Span.</title>
        <authorList>
            <person name="Glass D."/>
        </authorList>
    </citation>
    <scope>NUCLEOTIDE SEQUENCE</scope>
    <source>
        <strain evidence="33">LTLLF</strain>
        <tissue evidence="33">Muscle</tissue>
    </source>
</reference>
<comment type="catalytic activity">
    <reaction evidence="22">
        <text>a 1,2-saturated fatty acid + 2 Fe(II)-[cytochrome b5] + O2 + 2 H(+) = a (R)-2-hydroxy fatty acid + 2 Fe(III)-[cytochrome b5] + H2O</text>
        <dbReference type="Rhea" id="RHEA:38855"/>
        <dbReference type="Rhea" id="RHEA-COMP:10438"/>
        <dbReference type="Rhea" id="RHEA-COMP:10439"/>
        <dbReference type="ChEBI" id="CHEBI:15377"/>
        <dbReference type="ChEBI" id="CHEBI:15378"/>
        <dbReference type="ChEBI" id="CHEBI:15379"/>
        <dbReference type="ChEBI" id="CHEBI:29033"/>
        <dbReference type="ChEBI" id="CHEBI:29034"/>
        <dbReference type="ChEBI" id="CHEBI:76177"/>
        <dbReference type="ChEBI" id="CHEBI:83955"/>
    </reaction>
    <physiologicalReaction direction="left-to-right" evidence="22">
        <dbReference type="Rhea" id="RHEA:38856"/>
    </physiologicalReaction>
</comment>
<comment type="catalytic activity">
    <reaction evidence="24">
        <text>hexadecanoate + 2 Fe(II)-[cytochrome b5] + O2 + 2 H(+) = (R)-2-hydroxyhexadecanoate + 2 Fe(III)-[cytochrome b5] + H2O</text>
        <dbReference type="Rhea" id="RHEA:38551"/>
        <dbReference type="Rhea" id="RHEA-COMP:10438"/>
        <dbReference type="Rhea" id="RHEA-COMP:10439"/>
        <dbReference type="ChEBI" id="CHEBI:7896"/>
        <dbReference type="ChEBI" id="CHEBI:15377"/>
        <dbReference type="ChEBI" id="CHEBI:15378"/>
        <dbReference type="ChEBI" id="CHEBI:15379"/>
        <dbReference type="ChEBI" id="CHEBI:29033"/>
        <dbReference type="ChEBI" id="CHEBI:29034"/>
        <dbReference type="ChEBI" id="CHEBI:75927"/>
    </reaction>
    <physiologicalReaction direction="left-to-right" evidence="24">
        <dbReference type="Rhea" id="RHEA:38552"/>
    </physiologicalReaction>
</comment>
<protein>
    <recommendedName>
        <fullName evidence="28">Fatty acid 2-hydroxylase</fullName>
    </recommendedName>
    <alternativeName>
        <fullName evidence="29">Fatty acid alpha-hydroxylase</fullName>
    </alternativeName>
</protein>
<evidence type="ECO:0000256" key="4">
    <source>
        <dbReference type="ARBA" id="ARBA00004872"/>
    </source>
</evidence>
<comment type="caution">
    <text evidence="33">The sequence shown here is derived from an EMBL/GenBank/DDBJ whole genome shotgun (WGS) entry which is preliminary data.</text>
</comment>
<evidence type="ECO:0000256" key="25">
    <source>
        <dbReference type="ARBA" id="ARBA00053017"/>
    </source>
</evidence>
<feature type="transmembrane region" description="Helical" evidence="30">
    <location>
        <begin position="398"/>
        <end position="416"/>
    </location>
</feature>
<dbReference type="SMART" id="SM01117">
    <property type="entry name" value="Cyt-b5"/>
    <property type="match status" value="1"/>
</dbReference>
<evidence type="ECO:0000256" key="13">
    <source>
        <dbReference type="ARBA" id="ARBA00022848"/>
    </source>
</evidence>
<evidence type="ECO:0000256" key="1">
    <source>
        <dbReference type="ARBA" id="ARBA00001947"/>
    </source>
</evidence>
<keyword evidence="19 30" id="KW-0472">Membrane</keyword>
<evidence type="ECO:0000256" key="24">
    <source>
        <dbReference type="ARBA" id="ARBA00052862"/>
    </source>
</evidence>
<keyword evidence="10" id="KW-0256">Endoplasmic reticulum</keyword>
<evidence type="ECO:0000313" key="34">
    <source>
        <dbReference type="Proteomes" id="UP000710432"/>
    </source>
</evidence>
<evidence type="ECO:0000256" key="31">
    <source>
        <dbReference type="SAM" id="MobiDB-lite"/>
    </source>
</evidence>
<feature type="compositionally biased region" description="Polar residues" evidence="31">
    <location>
        <begin position="112"/>
        <end position="125"/>
    </location>
</feature>
<keyword evidence="18" id="KW-0443">Lipid metabolism</keyword>